<accession>A0AAW1IBR5</accession>
<organism evidence="1 2">
    <name type="scientific">Popillia japonica</name>
    <name type="common">Japanese beetle</name>
    <dbReference type="NCBI Taxonomy" id="7064"/>
    <lineage>
        <taxon>Eukaryota</taxon>
        <taxon>Metazoa</taxon>
        <taxon>Ecdysozoa</taxon>
        <taxon>Arthropoda</taxon>
        <taxon>Hexapoda</taxon>
        <taxon>Insecta</taxon>
        <taxon>Pterygota</taxon>
        <taxon>Neoptera</taxon>
        <taxon>Endopterygota</taxon>
        <taxon>Coleoptera</taxon>
        <taxon>Polyphaga</taxon>
        <taxon>Scarabaeiformia</taxon>
        <taxon>Scarabaeidae</taxon>
        <taxon>Rutelinae</taxon>
        <taxon>Popillia</taxon>
    </lineage>
</organism>
<comment type="caution">
    <text evidence="1">The sequence shown here is derived from an EMBL/GenBank/DDBJ whole genome shotgun (WGS) entry which is preliminary data.</text>
</comment>
<sequence length="146" mass="16186">MYVLTFTGSDATSEMTLTSTGNESNRMIGIENQLKLILRDLKAIQFEIKDMKTAISNIDTHVKLLTDQMMLRSDTGSVPMPIVSDNNSFQLPANTMAEFIAIDKACTNEASRSHLVHVLYLCGGEGPRDAVQIMMKKLMAKNLCLQ</sequence>
<keyword evidence="2" id="KW-1185">Reference proteome</keyword>
<evidence type="ECO:0000313" key="1">
    <source>
        <dbReference type="EMBL" id="KAK9687053.1"/>
    </source>
</evidence>
<name>A0AAW1IBR5_POPJA</name>
<proteinExistence type="predicted"/>
<dbReference type="Proteomes" id="UP001458880">
    <property type="component" value="Unassembled WGS sequence"/>
</dbReference>
<dbReference type="AlphaFoldDB" id="A0AAW1IBR5"/>
<dbReference type="EMBL" id="JASPKY010000664">
    <property type="protein sequence ID" value="KAK9687053.1"/>
    <property type="molecule type" value="Genomic_DNA"/>
</dbReference>
<evidence type="ECO:0000313" key="2">
    <source>
        <dbReference type="Proteomes" id="UP001458880"/>
    </source>
</evidence>
<gene>
    <name evidence="1" type="ORF">QE152_g36741</name>
</gene>
<reference evidence="1 2" key="1">
    <citation type="journal article" date="2024" name="BMC Genomics">
        <title>De novo assembly and annotation of Popillia japonica's genome with initial clues to its potential as an invasive pest.</title>
        <authorList>
            <person name="Cucini C."/>
            <person name="Boschi S."/>
            <person name="Funari R."/>
            <person name="Cardaioli E."/>
            <person name="Iannotti N."/>
            <person name="Marturano G."/>
            <person name="Paoli F."/>
            <person name="Bruttini M."/>
            <person name="Carapelli A."/>
            <person name="Frati F."/>
            <person name="Nardi F."/>
        </authorList>
    </citation>
    <scope>NUCLEOTIDE SEQUENCE [LARGE SCALE GENOMIC DNA]</scope>
    <source>
        <strain evidence="1">DMR45628</strain>
    </source>
</reference>
<protein>
    <submittedName>
        <fullName evidence="1">Uncharacterized protein</fullName>
    </submittedName>
</protein>